<evidence type="ECO:0000259" key="9">
    <source>
        <dbReference type="PROSITE" id="PS51182"/>
    </source>
</evidence>
<dbReference type="InterPro" id="IPR000719">
    <property type="entry name" value="Prot_kinase_dom"/>
</dbReference>
<dbReference type="PRINTS" id="PR00364">
    <property type="entry name" value="DISEASERSIST"/>
</dbReference>
<dbReference type="GeneID" id="115728676"/>
<feature type="domain" description="Protein kinase" evidence="7">
    <location>
        <begin position="49"/>
        <end position="305"/>
    </location>
</feature>
<dbReference type="InterPro" id="IPR042197">
    <property type="entry name" value="Apaf_helical"/>
</dbReference>
<accession>A0ABM3HBV4</accession>
<protein>
    <submittedName>
        <fullName evidence="11">Uncharacterized protein LOC115728676</fullName>
    </submittedName>
</protein>
<dbReference type="PANTHER" id="PTHR11017:SF570">
    <property type="entry name" value="DISEASE RESISTANCE PROTEIN (TIR-NBS CLASS)-RELATED"/>
    <property type="match status" value="1"/>
</dbReference>
<dbReference type="Pfam" id="PF10409">
    <property type="entry name" value="PTEN_C2"/>
    <property type="match status" value="1"/>
</dbReference>
<evidence type="ECO:0000256" key="4">
    <source>
        <dbReference type="ARBA" id="ARBA00022821"/>
    </source>
</evidence>
<dbReference type="Gene3D" id="1.10.510.10">
    <property type="entry name" value="Transferase(Phosphotransferase) domain 1"/>
    <property type="match status" value="1"/>
</dbReference>
<dbReference type="PROSITE" id="PS00107">
    <property type="entry name" value="PROTEIN_KINASE_ATP"/>
    <property type="match status" value="1"/>
</dbReference>
<evidence type="ECO:0000259" key="7">
    <source>
        <dbReference type="PROSITE" id="PS50011"/>
    </source>
</evidence>
<dbReference type="InterPro" id="IPR027417">
    <property type="entry name" value="P-loop_NTPase"/>
</dbReference>
<dbReference type="SMART" id="SM01326">
    <property type="entry name" value="PTEN_C2"/>
    <property type="match status" value="1"/>
</dbReference>
<dbReference type="Pfam" id="PF00931">
    <property type="entry name" value="NB-ARC"/>
    <property type="match status" value="1"/>
</dbReference>
<dbReference type="Gene3D" id="1.10.8.430">
    <property type="entry name" value="Helical domain of apoptotic protease-activating factors"/>
    <property type="match status" value="1"/>
</dbReference>
<keyword evidence="5" id="KW-0904">Protein phosphatase</keyword>
<dbReference type="SMART" id="SM00255">
    <property type="entry name" value="TIR"/>
    <property type="match status" value="1"/>
</dbReference>
<dbReference type="Proteomes" id="UP000827889">
    <property type="component" value="Chromosome 4"/>
</dbReference>
<dbReference type="SUPFAM" id="SSF52200">
    <property type="entry name" value="Toll/Interleukin receptor TIR domain"/>
    <property type="match status" value="1"/>
</dbReference>
<dbReference type="Pfam" id="PF07714">
    <property type="entry name" value="PK_Tyr_Ser-Thr"/>
    <property type="match status" value="1"/>
</dbReference>
<feature type="domain" description="C2 tensin-type" evidence="9">
    <location>
        <begin position="510"/>
        <end position="649"/>
    </location>
</feature>
<feature type="binding site" evidence="6">
    <location>
        <position position="78"/>
    </location>
    <ligand>
        <name>ATP</name>
        <dbReference type="ChEBI" id="CHEBI:30616"/>
    </ligand>
</feature>
<name>A0ABM3HBV4_9MYRT</name>
<dbReference type="Pfam" id="PF01582">
    <property type="entry name" value="TIR"/>
    <property type="match status" value="1"/>
</dbReference>
<proteinExistence type="inferred from homology"/>
<reference evidence="11" key="1">
    <citation type="submission" date="2025-08" db="UniProtKB">
        <authorList>
            <consortium name="RefSeq"/>
        </authorList>
    </citation>
    <scope>IDENTIFICATION</scope>
    <source>
        <tissue evidence="11">Leaf</tissue>
    </source>
</reference>
<dbReference type="SUPFAM" id="SSF49562">
    <property type="entry name" value="C2 domain (Calcium/lipid-binding domain, CaLB)"/>
    <property type="match status" value="1"/>
</dbReference>
<dbReference type="InterPro" id="IPR035892">
    <property type="entry name" value="C2_domain_sf"/>
</dbReference>
<dbReference type="InterPro" id="IPR036390">
    <property type="entry name" value="WH_DNA-bd_sf"/>
</dbReference>
<keyword evidence="3" id="KW-0677">Repeat</keyword>
<evidence type="ECO:0000256" key="1">
    <source>
        <dbReference type="ARBA" id="ARBA00008171"/>
    </source>
</evidence>
<dbReference type="Gene3D" id="3.30.200.20">
    <property type="entry name" value="Phosphorylase Kinase, domain 1"/>
    <property type="match status" value="1"/>
</dbReference>
<dbReference type="SUPFAM" id="SSF56112">
    <property type="entry name" value="Protein kinase-like (PK-like)"/>
    <property type="match status" value="1"/>
</dbReference>
<dbReference type="PANTHER" id="PTHR11017">
    <property type="entry name" value="LEUCINE-RICH REPEAT-CONTAINING PROTEIN"/>
    <property type="match status" value="1"/>
</dbReference>
<evidence type="ECO:0000256" key="2">
    <source>
        <dbReference type="ARBA" id="ARBA00022614"/>
    </source>
</evidence>
<evidence type="ECO:0000256" key="3">
    <source>
        <dbReference type="ARBA" id="ARBA00022737"/>
    </source>
</evidence>
<keyword evidence="6" id="KW-0067">ATP-binding</keyword>
<dbReference type="InterPro" id="IPR002182">
    <property type="entry name" value="NB-ARC"/>
</dbReference>
<dbReference type="PROSITE" id="PS50104">
    <property type="entry name" value="TIR"/>
    <property type="match status" value="1"/>
</dbReference>
<dbReference type="InterPro" id="IPR017441">
    <property type="entry name" value="Protein_kinase_ATP_BS"/>
</dbReference>
<keyword evidence="4" id="KW-0611">Plant defense</keyword>
<dbReference type="InterPro" id="IPR058192">
    <property type="entry name" value="WHD_ROQ1-like"/>
</dbReference>
<dbReference type="InterPro" id="IPR000157">
    <property type="entry name" value="TIR_dom"/>
</dbReference>
<dbReference type="InterPro" id="IPR044974">
    <property type="entry name" value="Disease_R_plants"/>
</dbReference>
<sequence>MNKLWRRIRNRKDRSTISSSDRNATLNKSPELVLLGNPVKRFDLEDVLRARKQELGKGAFGTTYKADLEDGTTTVILKMLKIVVLSADDFRDQVEAISAMDHKNLLPLRGYFYSKDMKFLLYDYMPLGSLSDRLHPYSRWKGTALSWEVRLSIALGAARAIEYLHAQDNQHGNINSSKVLLMPSYEVRVSGYGLTFLAIPVSEGEAKLRIVDVYGFGELLLELLIGKLRTQALLKEQGQGLDLPRWIQDVLRDERFADVFDVELMRYQHIEAGMVKLLEMAISCVSPNLYERPQMSEVRRKIEQLCSPGGQRDASSSLIPSSQVDRDLQLNQFSQVNNEIHPRKPPDGVLEVSERVYVFEYCLTTDWSFFDQISTDWLKDDEYEFHMRGIVAKLQDQFPAASFMVLNFGEQENQSQMAKVLSEYDITVMELPQNYGGCPIPRVEIIHYFLRSADEWKKQDGEQKTLDMIYKKAPREFLLLTSTLNPLPSELRYLHYVSTWKAGSDWPPPAKALVIKSVKLSSVPQLDAEGGWRPIVKIIGRDTFLVAGQTPKVLYSTPRRNGYMRHYKQEDGDTVTLDVHCNVQGDIVLEYMSLDADLQHGESMFRAMFNTAFISDSVLKLELEGMDVLWDRQDRYPKEFMAEIVFSQVNAATSLAMVDFASDEEEKESRIQKSMMKILPEALPPKGRAVHSITLSYDANTSADENEVPELPVQSNIKSTSTLPPMPPSLSESSVHSALEGNFGSFESATKSLYTSPSFELDKKYGTTVEGNGPSFSPSDLTGDNTESVWGEEIAAVTETNVGVTSVSDSASSLAVNSGSVEATASGVSRSAQFPDMMLPKQEKLYQQNGSPSSASMSSGYDYDVFLSFRGPDTRSGITDFLHTSLLAAGIHTFKDDEELRVGEEFGPELLKAISQSKVAIPILSKGYASSKWCLDELVQMMECSITRRQKVMPIFYDVSPAEVRHQIGSYEGAFLSHEDKFDANVSKWKAALNHIANLNGWDNSKKNRGEGELVDEIVQEVIKELKTAYLLVTDCLVGVENHTKEIDTMMCGDSEDIRILGIHGMGGVGKTTLAKIIYNRLSHHFEACCFLSNIRGTAKLKGIEGLQNQLISDVLKKQWSNISNVEEGKKIIKERLRGKKVLVLFDDVDQMTHWDALIGKPAWFGLGSKIIITSRNRDIIDVPKVCHPYELMSLNFNQSLQLFCKHAFGRDYPSDDYVAFSTEVVKSTGGLPLALEAIGKLLPCRSKDVWDVMLKKLKQVPLNEVKRKLKISYDALDDWQKHIFLDIACLFTGFDHRIVLHSWKDSNLYPEEGLEVLQKMSLIKIGEDNKLWMHDQLRGLGRDIVRRECDKERKKKTQLWNHAEGLGTVMEMKGTKKSEALCRKFDPQLLCCFANEEVGRLSYLRCPEVRVFQDNRPSNDRSHGNSTCLMMSRIGICVCQLGRQFFLPSPQ</sequence>
<comment type="similarity">
    <text evidence="1">Belongs to the protein kinase superfamily. TKL Ser/Thr protein kinase family. ROCO subfamily.</text>
</comment>
<evidence type="ECO:0000259" key="8">
    <source>
        <dbReference type="PROSITE" id="PS50104"/>
    </source>
</evidence>
<dbReference type="RefSeq" id="XP_048134081.1">
    <property type="nucleotide sequence ID" value="XM_048278124.1"/>
</dbReference>
<dbReference type="PROSITE" id="PS50011">
    <property type="entry name" value="PROTEIN_KINASE_DOM"/>
    <property type="match status" value="1"/>
</dbReference>
<keyword evidence="6" id="KW-0547">Nucleotide-binding</keyword>
<evidence type="ECO:0000313" key="11">
    <source>
        <dbReference type="RefSeq" id="XP_048134081.1"/>
    </source>
</evidence>
<organism evidence="10 11">
    <name type="scientific">Rhodamnia argentea</name>
    <dbReference type="NCBI Taxonomy" id="178133"/>
    <lineage>
        <taxon>Eukaryota</taxon>
        <taxon>Viridiplantae</taxon>
        <taxon>Streptophyta</taxon>
        <taxon>Embryophyta</taxon>
        <taxon>Tracheophyta</taxon>
        <taxon>Spermatophyta</taxon>
        <taxon>Magnoliopsida</taxon>
        <taxon>eudicotyledons</taxon>
        <taxon>Gunneridae</taxon>
        <taxon>Pentapetalae</taxon>
        <taxon>rosids</taxon>
        <taxon>malvids</taxon>
        <taxon>Myrtales</taxon>
        <taxon>Myrtaceae</taxon>
        <taxon>Myrtoideae</taxon>
        <taxon>Myrteae</taxon>
        <taxon>Australasian group</taxon>
        <taxon>Rhodamnia</taxon>
    </lineage>
</organism>
<gene>
    <name evidence="11" type="primary">LOC115728676</name>
</gene>
<feature type="domain" description="TIR" evidence="8">
    <location>
        <begin position="861"/>
        <end position="1026"/>
    </location>
</feature>
<dbReference type="Gene3D" id="2.60.40.1110">
    <property type="match status" value="1"/>
</dbReference>
<dbReference type="InterPro" id="IPR001245">
    <property type="entry name" value="Ser-Thr/Tyr_kinase_cat_dom"/>
</dbReference>
<dbReference type="SUPFAM" id="SSF52540">
    <property type="entry name" value="P-loop containing nucleoside triphosphate hydrolases"/>
    <property type="match status" value="1"/>
</dbReference>
<keyword evidence="10" id="KW-1185">Reference proteome</keyword>
<dbReference type="PROSITE" id="PS51182">
    <property type="entry name" value="C2_TENSIN"/>
    <property type="match status" value="1"/>
</dbReference>
<dbReference type="InterPro" id="IPR014020">
    <property type="entry name" value="Tensin_C2-dom"/>
</dbReference>
<dbReference type="Gene3D" id="3.40.50.300">
    <property type="entry name" value="P-loop containing nucleotide triphosphate hydrolases"/>
    <property type="match status" value="1"/>
</dbReference>
<dbReference type="InterPro" id="IPR035897">
    <property type="entry name" value="Toll_tir_struct_dom_sf"/>
</dbReference>
<dbReference type="InterPro" id="IPR011009">
    <property type="entry name" value="Kinase-like_dom_sf"/>
</dbReference>
<evidence type="ECO:0000313" key="10">
    <source>
        <dbReference type="Proteomes" id="UP000827889"/>
    </source>
</evidence>
<dbReference type="SUPFAM" id="SSF46785">
    <property type="entry name" value="Winged helix' DNA-binding domain"/>
    <property type="match status" value="1"/>
</dbReference>
<dbReference type="Gene3D" id="3.40.50.10140">
    <property type="entry name" value="Toll/interleukin-1 receptor homology (TIR) domain"/>
    <property type="match status" value="1"/>
</dbReference>
<evidence type="ECO:0000256" key="5">
    <source>
        <dbReference type="ARBA" id="ARBA00022912"/>
    </source>
</evidence>
<dbReference type="Pfam" id="PF23282">
    <property type="entry name" value="WHD_ROQ1"/>
    <property type="match status" value="1"/>
</dbReference>
<keyword evidence="2" id="KW-0433">Leucine-rich repeat</keyword>
<evidence type="ECO:0000256" key="6">
    <source>
        <dbReference type="PROSITE-ProRule" id="PRU10141"/>
    </source>
</evidence>
<keyword evidence="5" id="KW-0378">Hydrolase</keyword>